<name>A0A0M3QF87_9BACT</name>
<organism evidence="3 4">
    <name type="scientific">Desulfuromonas soudanensis</name>
    <dbReference type="NCBI Taxonomy" id="1603606"/>
    <lineage>
        <taxon>Bacteria</taxon>
        <taxon>Pseudomonadati</taxon>
        <taxon>Thermodesulfobacteriota</taxon>
        <taxon>Desulfuromonadia</taxon>
        <taxon>Desulfuromonadales</taxon>
        <taxon>Desulfuromonadaceae</taxon>
        <taxon>Desulfuromonas</taxon>
    </lineage>
</organism>
<keyword evidence="2" id="KW-1277">Toxin-antitoxin system</keyword>
<evidence type="ECO:0000313" key="4">
    <source>
        <dbReference type="Proteomes" id="UP000057158"/>
    </source>
</evidence>
<dbReference type="InterPro" id="IPR007712">
    <property type="entry name" value="RelE/ParE_toxin"/>
</dbReference>
<proteinExistence type="inferred from homology"/>
<dbReference type="InterPro" id="IPR035093">
    <property type="entry name" value="RelE/ParE_toxin_dom_sf"/>
</dbReference>
<dbReference type="EMBL" id="CP010802">
    <property type="protein sequence ID" value="ALC15789.1"/>
    <property type="molecule type" value="Genomic_DNA"/>
</dbReference>
<dbReference type="STRING" id="1603606.DSOUD_1003"/>
<dbReference type="PATRIC" id="fig|1603606.3.peg.1100"/>
<comment type="similarity">
    <text evidence="1">Belongs to the RelE toxin family.</text>
</comment>
<evidence type="ECO:0000313" key="3">
    <source>
        <dbReference type="EMBL" id="ALC15789.1"/>
    </source>
</evidence>
<dbReference type="PANTHER" id="PTHR33755">
    <property type="entry name" value="TOXIN PARE1-RELATED"/>
    <property type="match status" value="1"/>
</dbReference>
<dbReference type="Gene3D" id="3.30.2310.20">
    <property type="entry name" value="RelE-like"/>
    <property type="match status" value="1"/>
</dbReference>
<keyword evidence="4" id="KW-1185">Reference proteome</keyword>
<protein>
    <submittedName>
        <fullName evidence="3">Plasmid stabilization system protein ParE</fullName>
    </submittedName>
</protein>
<dbReference type="Proteomes" id="UP000057158">
    <property type="component" value="Chromosome"/>
</dbReference>
<gene>
    <name evidence="3" type="ORF">DSOUD_1003</name>
</gene>
<evidence type="ECO:0000256" key="2">
    <source>
        <dbReference type="ARBA" id="ARBA00022649"/>
    </source>
</evidence>
<dbReference type="OrthoDB" id="5574284at2"/>
<reference evidence="3 4" key="1">
    <citation type="submission" date="2015-07" db="EMBL/GenBank/DDBJ databases">
        <title>Isolation and Genomic Characterization of a Novel Halophilic Metal-Reducing Deltaproteobacterium from the Deep Subsurface.</title>
        <authorList>
            <person name="Badalamenti J.P."/>
            <person name="Summers Z.M."/>
            <person name="Gralnick J.A."/>
            <person name="Bond D.R."/>
        </authorList>
    </citation>
    <scope>NUCLEOTIDE SEQUENCE [LARGE SCALE GENOMIC DNA]</scope>
    <source>
        <strain evidence="3 4">WTL</strain>
    </source>
</reference>
<dbReference type="InterPro" id="IPR051803">
    <property type="entry name" value="TA_system_RelE-like_toxin"/>
</dbReference>
<dbReference type="Pfam" id="PF05016">
    <property type="entry name" value="ParE_toxin"/>
    <property type="match status" value="1"/>
</dbReference>
<dbReference type="RefSeq" id="WP_082351074.1">
    <property type="nucleotide sequence ID" value="NZ_CP010802.1"/>
</dbReference>
<dbReference type="SUPFAM" id="SSF143011">
    <property type="entry name" value="RelE-like"/>
    <property type="match status" value="1"/>
</dbReference>
<dbReference type="AlphaFoldDB" id="A0A0M3QF87"/>
<sequence>MRIVFTPSARDQFLQALAYIRRDKPSAAVSFRQKVEEILSRLRDYPESGRTLPEFSDSHFREIIVTPYRFFYRIKKDVVWVVAVWHGAQIPEDPSEESANKPLS</sequence>
<dbReference type="KEGG" id="des:DSOUD_1003"/>
<evidence type="ECO:0000256" key="1">
    <source>
        <dbReference type="ARBA" id="ARBA00006226"/>
    </source>
</evidence>
<accession>A0A0M3QF87</accession>